<dbReference type="Proteomes" id="UP000594905">
    <property type="component" value="Chromosome"/>
</dbReference>
<dbReference type="GeneID" id="70782064"/>
<sequence>MSYVPTRDKGTIAENQGSGIRRMQAAMKQHGLPQPQFKIEIGAFTVVLHRHGLLNPEAQRWLEKLGIGDLSPERA</sequence>
<dbReference type="InterPro" id="IPR038475">
    <property type="entry name" value="RecG_C_sf"/>
</dbReference>
<dbReference type="EMBL" id="CP065689">
    <property type="protein sequence ID" value="QPS59887.1"/>
    <property type="molecule type" value="Genomic_DNA"/>
</dbReference>
<organism evidence="1 2">
    <name type="scientific">Corynebacterium minutissimum</name>
    <dbReference type="NCBI Taxonomy" id="38301"/>
    <lineage>
        <taxon>Bacteria</taxon>
        <taxon>Bacillati</taxon>
        <taxon>Actinomycetota</taxon>
        <taxon>Actinomycetes</taxon>
        <taxon>Mycobacteriales</taxon>
        <taxon>Corynebacteriaceae</taxon>
        <taxon>Corynebacterium</taxon>
    </lineage>
</organism>
<dbReference type="RefSeq" id="WP_169744688.1">
    <property type="nucleotide sequence ID" value="NZ_CP065689.1"/>
</dbReference>
<protein>
    <submittedName>
        <fullName evidence="1">Uncharacterized protein</fullName>
    </submittedName>
</protein>
<reference evidence="1 2" key="1">
    <citation type="submission" date="2020-12" db="EMBL/GenBank/DDBJ databases">
        <title>FDA dAtabase for Regulatory Grade micrObial Sequences (FDA-ARGOS): Supporting development and validation of Infectious Disease Dx tests.</title>
        <authorList>
            <person name="Sproer C."/>
            <person name="Gronow S."/>
            <person name="Severitt S."/>
            <person name="Schroder I."/>
            <person name="Tallon L."/>
            <person name="Sadzewicz L."/>
            <person name="Zhao X."/>
            <person name="Boylan J."/>
            <person name="Ott S."/>
            <person name="Bowen H."/>
            <person name="Vavikolanu K."/>
            <person name="Mehta A."/>
            <person name="Aluvathingal J."/>
            <person name="Nadendla S."/>
            <person name="Lowell S."/>
            <person name="Myers T."/>
            <person name="Yan Y."/>
            <person name="Sichtig H."/>
        </authorList>
    </citation>
    <scope>NUCLEOTIDE SEQUENCE [LARGE SCALE GENOMIC DNA]</scope>
    <source>
        <strain evidence="1 2">FDAARGOS_894</strain>
    </source>
</reference>
<keyword evidence="2" id="KW-1185">Reference proteome</keyword>
<dbReference type="Pfam" id="PF13749">
    <property type="entry name" value="HATPase_c_4"/>
    <property type="match status" value="1"/>
</dbReference>
<dbReference type="Gene3D" id="3.30.565.60">
    <property type="match status" value="1"/>
</dbReference>
<gene>
    <name evidence="1" type="ORF">I6G51_01330</name>
</gene>
<proteinExistence type="predicted"/>
<accession>A0A7T3CTN1</accession>
<name>A0A7T3CTN1_9CORY</name>
<evidence type="ECO:0000313" key="1">
    <source>
        <dbReference type="EMBL" id="QPS59887.1"/>
    </source>
</evidence>
<evidence type="ECO:0000313" key="2">
    <source>
        <dbReference type="Proteomes" id="UP000594905"/>
    </source>
</evidence>